<gene>
    <name evidence="1" type="ORF">BEE62_01155</name>
</gene>
<protein>
    <submittedName>
        <fullName evidence="1">Uncharacterized protein</fullName>
    </submittedName>
</protein>
<reference evidence="1" key="1">
    <citation type="submission" date="2016-11" db="EMBL/GenBank/DDBJ databases">
        <title>Draft Genome Sequence of Marinobacter hydrocarbonoclasticus strain STW2, a polyaromatic aromatic hydrocarbon degrading and denitrifying bacterium from rhizosphere of Seagrass Enhalus acodoides.</title>
        <authorList>
            <person name="Ling J."/>
            <person name="Dong J."/>
        </authorList>
    </citation>
    <scope>NUCLEOTIDE SEQUENCE [LARGE SCALE GENOMIC DNA]</scope>
    <source>
        <strain evidence="1">STW2</strain>
    </source>
</reference>
<dbReference type="OrthoDB" id="6999634at2"/>
<comment type="caution">
    <text evidence="1">The sequence shown here is derived from an EMBL/GenBank/DDBJ whole genome shotgun (WGS) entry which is preliminary data.</text>
</comment>
<dbReference type="AlphaFoldDB" id="A0A1M2UU35"/>
<keyword evidence="2" id="KW-1185">Reference proteome</keyword>
<evidence type="ECO:0000313" key="1">
    <source>
        <dbReference type="EMBL" id="OJS98827.1"/>
    </source>
</evidence>
<sequence length="135" mass="15652">MKLKLYYSDGGKHPVLGQIYHQRQEFSGDLEVARYQRYLANTLTSIAQNIEDCDRILSKIKMFEEGKIKTLEVEGNDVDIFISNNFVQININVNEDWVGQEEGRFSLEEFKAVLSAWRKFLNLPETLSSEITTEL</sequence>
<dbReference type="EMBL" id="MPKY01000001">
    <property type="protein sequence ID" value="OJS98827.1"/>
    <property type="molecule type" value="Genomic_DNA"/>
</dbReference>
<organism evidence="1 2">
    <name type="scientific">Marinobacter nauticus</name>
    <name type="common">Marinobacter hydrocarbonoclasticus</name>
    <name type="synonym">Marinobacter aquaeolei</name>
    <dbReference type="NCBI Taxonomy" id="2743"/>
    <lineage>
        <taxon>Bacteria</taxon>
        <taxon>Pseudomonadati</taxon>
        <taxon>Pseudomonadota</taxon>
        <taxon>Gammaproteobacteria</taxon>
        <taxon>Pseudomonadales</taxon>
        <taxon>Marinobacteraceae</taxon>
        <taxon>Marinobacter</taxon>
    </lineage>
</organism>
<accession>A0A1M2UU35</accession>
<dbReference type="Proteomes" id="UP000183986">
    <property type="component" value="Unassembled WGS sequence"/>
</dbReference>
<evidence type="ECO:0000313" key="2">
    <source>
        <dbReference type="Proteomes" id="UP000183986"/>
    </source>
</evidence>
<proteinExistence type="predicted"/>
<dbReference type="RefSeq" id="WP_072675942.1">
    <property type="nucleotide sequence ID" value="NZ_MPKY01000001.1"/>
</dbReference>
<name>A0A1M2UU35_MARNT</name>